<dbReference type="GO" id="GO:0003989">
    <property type="term" value="F:acetyl-CoA carboxylase activity"/>
    <property type="evidence" value="ECO:0007669"/>
    <property type="project" value="InterPro"/>
</dbReference>
<dbReference type="GO" id="GO:0016743">
    <property type="term" value="F:carboxyl- or carbamoyltransferase activity"/>
    <property type="evidence" value="ECO:0007669"/>
    <property type="project" value="InterPro"/>
</dbReference>
<evidence type="ECO:0000313" key="2">
    <source>
        <dbReference type="Proteomes" id="UP000824120"/>
    </source>
</evidence>
<dbReference type="InterPro" id="IPR029045">
    <property type="entry name" value="ClpP/crotonase-like_dom_sf"/>
</dbReference>
<reference evidence="1 2" key="1">
    <citation type="submission" date="2020-09" db="EMBL/GenBank/DDBJ databases">
        <title>De no assembly of potato wild relative species, Solanum commersonii.</title>
        <authorList>
            <person name="Cho K."/>
        </authorList>
    </citation>
    <scope>NUCLEOTIDE SEQUENCE [LARGE SCALE GENOMIC DNA]</scope>
    <source>
        <strain evidence="1">LZ3.2</strain>
        <tissue evidence="1">Leaf</tissue>
    </source>
</reference>
<accession>A0A9J5Y6K3</accession>
<dbReference type="Gene3D" id="3.90.226.10">
    <property type="entry name" value="2-enoyl-CoA Hydratase, Chain A, domain 1"/>
    <property type="match status" value="1"/>
</dbReference>
<protein>
    <recommendedName>
        <fullName evidence="3">Acetyl-CoA carboxytransferase</fullName>
    </recommendedName>
</protein>
<dbReference type="Proteomes" id="UP000824120">
    <property type="component" value="Chromosome 7"/>
</dbReference>
<dbReference type="InterPro" id="IPR001095">
    <property type="entry name" value="Acetyl_CoA_COase_a_su"/>
</dbReference>
<organism evidence="1 2">
    <name type="scientific">Solanum commersonii</name>
    <name type="common">Commerson's wild potato</name>
    <name type="synonym">Commerson's nightshade</name>
    <dbReference type="NCBI Taxonomy" id="4109"/>
    <lineage>
        <taxon>Eukaryota</taxon>
        <taxon>Viridiplantae</taxon>
        <taxon>Streptophyta</taxon>
        <taxon>Embryophyta</taxon>
        <taxon>Tracheophyta</taxon>
        <taxon>Spermatophyta</taxon>
        <taxon>Magnoliopsida</taxon>
        <taxon>eudicotyledons</taxon>
        <taxon>Gunneridae</taxon>
        <taxon>Pentapetalae</taxon>
        <taxon>asterids</taxon>
        <taxon>lamiids</taxon>
        <taxon>Solanales</taxon>
        <taxon>Solanaceae</taxon>
        <taxon>Solanoideae</taxon>
        <taxon>Solaneae</taxon>
        <taxon>Solanum</taxon>
    </lineage>
</organism>
<dbReference type="OrthoDB" id="196847at2759"/>
<dbReference type="GO" id="GO:0006633">
    <property type="term" value="P:fatty acid biosynthetic process"/>
    <property type="evidence" value="ECO:0007669"/>
    <property type="project" value="InterPro"/>
</dbReference>
<keyword evidence="2" id="KW-1185">Reference proteome</keyword>
<proteinExistence type="predicted"/>
<comment type="caution">
    <text evidence="1">The sequence shown here is derived from an EMBL/GenBank/DDBJ whole genome shotgun (WGS) entry which is preliminary data.</text>
</comment>
<gene>
    <name evidence="1" type="ORF">H5410_037547</name>
</gene>
<dbReference type="SUPFAM" id="SSF52096">
    <property type="entry name" value="ClpP/crotonase"/>
    <property type="match status" value="1"/>
</dbReference>
<sequence length="96" mass="10446">MGKTIILYKEKSKNDLLGHYNDAAIVSDIGSIEGRGYLLIGEPISPNLRAMFELRVPIITIVTNKGGSGKTLAVGCANKWLILENSAFYVARHVTV</sequence>
<dbReference type="Pfam" id="PF03255">
    <property type="entry name" value="ACCA"/>
    <property type="match status" value="1"/>
</dbReference>
<dbReference type="EMBL" id="JACXVP010000007">
    <property type="protein sequence ID" value="KAG5596315.1"/>
    <property type="molecule type" value="Genomic_DNA"/>
</dbReference>
<name>A0A9J5Y6K3_SOLCO</name>
<dbReference type="GO" id="GO:0009317">
    <property type="term" value="C:acetyl-CoA carboxylase complex"/>
    <property type="evidence" value="ECO:0007669"/>
    <property type="project" value="InterPro"/>
</dbReference>
<evidence type="ECO:0000313" key="1">
    <source>
        <dbReference type="EMBL" id="KAG5596315.1"/>
    </source>
</evidence>
<dbReference type="PANTHER" id="PTHR42853:SF1">
    <property type="entry name" value="ACETYL-COA CARBOXYTRANSFERASE"/>
    <property type="match status" value="1"/>
</dbReference>
<evidence type="ECO:0008006" key="3">
    <source>
        <dbReference type="Google" id="ProtNLM"/>
    </source>
</evidence>
<dbReference type="PANTHER" id="PTHR42853">
    <property type="entry name" value="ACETYL-COENZYME A CARBOXYLASE CARBOXYL TRANSFERASE SUBUNIT ALPHA"/>
    <property type="match status" value="1"/>
</dbReference>
<dbReference type="AlphaFoldDB" id="A0A9J5Y6K3"/>